<comment type="caution">
    <text evidence="3">The sequence shown here is derived from an EMBL/GenBank/DDBJ whole genome shotgun (WGS) entry which is preliminary data.</text>
</comment>
<dbReference type="SUPFAM" id="SSF50475">
    <property type="entry name" value="FMN-binding split barrel"/>
    <property type="match status" value="1"/>
</dbReference>
<proteinExistence type="predicted"/>
<gene>
    <name evidence="3" type="ORF">ACFQGD_21140</name>
</gene>
<organism evidence="3 4">
    <name type="scientific">Haloechinothrix salitolerans</name>
    <dbReference type="NCBI Taxonomy" id="926830"/>
    <lineage>
        <taxon>Bacteria</taxon>
        <taxon>Bacillati</taxon>
        <taxon>Actinomycetota</taxon>
        <taxon>Actinomycetes</taxon>
        <taxon>Pseudonocardiales</taxon>
        <taxon>Pseudonocardiaceae</taxon>
        <taxon>Haloechinothrix</taxon>
    </lineage>
</organism>
<dbReference type="EMBL" id="JBHSXX010000001">
    <property type="protein sequence ID" value="MFC6869649.1"/>
    <property type="molecule type" value="Genomic_DNA"/>
</dbReference>
<dbReference type="InterPro" id="IPR019965">
    <property type="entry name" value="PPOX_F420-dep_Rv2061_put"/>
</dbReference>
<dbReference type="InterPro" id="IPR052019">
    <property type="entry name" value="F420H2_bilvrd_red/Heme_oxyg"/>
</dbReference>
<evidence type="ECO:0000313" key="3">
    <source>
        <dbReference type="EMBL" id="MFC6869649.1"/>
    </source>
</evidence>
<evidence type="ECO:0000256" key="1">
    <source>
        <dbReference type="ARBA" id="ARBA00023002"/>
    </source>
</evidence>
<dbReference type="Pfam" id="PF01243">
    <property type="entry name" value="PNPOx_N"/>
    <property type="match status" value="1"/>
</dbReference>
<sequence length="128" mass="14176">MPTALRRLADEKYVQLTTFRRDGTPVPTPIWAVADDGELFVWTERNSGKVKRLRNNPRVEVTACDLRGKRTHGESVSGTARLLDDAETDRVRKLLGRKYGVLGFLGVVGSILRGGKKRTIGVGITLDD</sequence>
<protein>
    <submittedName>
        <fullName evidence="3">PPOX class F420-dependent oxidoreductase</fullName>
    </submittedName>
</protein>
<evidence type="ECO:0000313" key="4">
    <source>
        <dbReference type="Proteomes" id="UP001596337"/>
    </source>
</evidence>
<accession>A0ABW2C481</accession>
<keyword evidence="1" id="KW-0560">Oxidoreductase</keyword>
<name>A0ABW2C481_9PSEU</name>
<keyword evidence="4" id="KW-1185">Reference proteome</keyword>
<dbReference type="Gene3D" id="2.30.110.10">
    <property type="entry name" value="Electron Transport, Fmn-binding Protein, Chain A"/>
    <property type="match status" value="1"/>
</dbReference>
<dbReference type="NCBIfam" id="TIGR03666">
    <property type="entry name" value="Rv2061_F420"/>
    <property type="match status" value="1"/>
</dbReference>
<dbReference type="PANTHER" id="PTHR35176">
    <property type="entry name" value="HEME OXYGENASE HI_0854-RELATED"/>
    <property type="match status" value="1"/>
</dbReference>
<dbReference type="Proteomes" id="UP001596337">
    <property type="component" value="Unassembled WGS sequence"/>
</dbReference>
<evidence type="ECO:0000259" key="2">
    <source>
        <dbReference type="Pfam" id="PF01243"/>
    </source>
</evidence>
<feature type="domain" description="Pyridoxamine 5'-phosphate oxidase N-terminal" evidence="2">
    <location>
        <begin position="7"/>
        <end position="99"/>
    </location>
</feature>
<dbReference type="RefSeq" id="WP_345397493.1">
    <property type="nucleotide sequence ID" value="NZ_BAABLA010000027.1"/>
</dbReference>
<dbReference type="InterPro" id="IPR011576">
    <property type="entry name" value="Pyridox_Oxase_N"/>
</dbReference>
<reference evidence="4" key="1">
    <citation type="journal article" date="2019" name="Int. J. Syst. Evol. Microbiol.">
        <title>The Global Catalogue of Microorganisms (GCM) 10K type strain sequencing project: providing services to taxonomists for standard genome sequencing and annotation.</title>
        <authorList>
            <consortium name="The Broad Institute Genomics Platform"/>
            <consortium name="The Broad Institute Genome Sequencing Center for Infectious Disease"/>
            <person name="Wu L."/>
            <person name="Ma J."/>
        </authorList>
    </citation>
    <scope>NUCLEOTIDE SEQUENCE [LARGE SCALE GENOMIC DNA]</scope>
    <source>
        <strain evidence="4">KCTC 32255</strain>
    </source>
</reference>
<dbReference type="PANTHER" id="PTHR35176:SF11">
    <property type="entry name" value="PYRIDOXAMINE 5'-PHOSPHATE OXIDASE FAMILY PROTEIN"/>
    <property type="match status" value="1"/>
</dbReference>
<dbReference type="InterPro" id="IPR012349">
    <property type="entry name" value="Split_barrel_FMN-bd"/>
</dbReference>